<proteinExistence type="predicted"/>
<feature type="non-terminal residue" evidence="2">
    <location>
        <position position="84"/>
    </location>
</feature>
<keyword evidence="1" id="KW-0472">Membrane</keyword>
<accession>A0AAD5T333</accession>
<keyword evidence="3" id="KW-1185">Reference proteome</keyword>
<name>A0AAD5T333_9FUNG</name>
<keyword evidence="1" id="KW-0812">Transmembrane</keyword>
<evidence type="ECO:0000256" key="1">
    <source>
        <dbReference type="SAM" id="Phobius"/>
    </source>
</evidence>
<evidence type="ECO:0000313" key="3">
    <source>
        <dbReference type="Proteomes" id="UP001211907"/>
    </source>
</evidence>
<protein>
    <submittedName>
        <fullName evidence="2">Uncharacterized protein</fullName>
    </submittedName>
</protein>
<reference evidence="2" key="1">
    <citation type="submission" date="2020-05" db="EMBL/GenBank/DDBJ databases">
        <title>Phylogenomic resolution of chytrid fungi.</title>
        <authorList>
            <person name="Stajich J.E."/>
            <person name="Amses K."/>
            <person name="Simmons R."/>
            <person name="Seto K."/>
            <person name="Myers J."/>
            <person name="Bonds A."/>
            <person name="Quandt C.A."/>
            <person name="Barry K."/>
            <person name="Liu P."/>
            <person name="Grigoriev I."/>
            <person name="Longcore J.E."/>
            <person name="James T.Y."/>
        </authorList>
    </citation>
    <scope>NUCLEOTIDE SEQUENCE</scope>
    <source>
        <strain evidence="2">JEL0513</strain>
    </source>
</reference>
<feature type="transmembrane region" description="Helical" evidence="1">
    <location>
        <begin position="12"/>
        <end position="32"/>
    </location>
</feature>
<evidence type="ECO:0000313" key="2">
    <source>
        <dbReference type="EMBL" id="KAJ3122612.1"/>
    </source>
</evidence>
<dbReference type="Proteomes" id="UP001211907">
    <property type="component" value="Unassembled WGS sequence"/>
</dbReference>
<dbReference type="AlphaFoldDB" id="A0AAD5T333"/>
<keyword evidence="1" id="KW-1133">Transmembrane helix</keyword>
<comment type="caution">
    <text evidence="2">The sequence shown here is derived from an EMBL/GenBank/DDBJ whole genome shotgun (WGS) entry which is preliminary data.</text>
</comment>
<dbReference type="EMBL" id="JADGJH010000794">
    <property type="protein sequence ID" value="KAJ3122612.1"/>
    <property type="molecule type" value="Genomic_DNA"/>
</dbReference>
<feature type="transmembrane region" description="Helical" evidence="1">
    <location>
        <begin position="52"/>
        <end position="74"/>
    </location>
</feature>
<organism evidence="2 3">
    <name type="scientific">Physocladia obscura</name>
    <dbReference type="NCBI Taxonomy" id="109957"/>
    <lineage>
        <taxon>Eukaryota</taxon>
        <taxon>Fungi</taxon>
        <taxon>Fungi incertae sedis</taxon>
        <taxon>Chytridiomycota</taxon>
        <taxon>Chytridiomycota incertae sedis</taxon>
        <taxon>Chytridiomycetes</taxon>
        <taxon>Chytridiales</taxon>
        <taxon>Chytriomycetaceae</taxon>
        <taxon>Physocladia</taxon>
    </lineage>
</organism>
<gene>
    <name evidence="2" type="ORF">HK100_011901</name>
</gene>
<sequence length="84" mass="9678">MQPLVRKDLAGFYIILALSGVAIVLAKKYHAINHFLTKRVFKSSSITRAELGWFYIVVFALGASLGWDINYWWFKRLARWTKGG</sequence>